<evidence type="ECO:0000256" key="1">
    <source>
        <dbReference type="SAM" id="MobiDB-lite"/>
    </source>
</evidence>
<dbReference type="EMBL" id="CP120629">
    <property type="protein sequence ID" value="WEW60090.1"/>
    <property type="molecule type" value="Genomic_DNA"/>
</dbReference>
<proteinExistence type="predicted"/>
<reference evidence="2" key="1">
    <citation type="submission" date="2023-03" db="EMBL/GenBank/DDBJ databases">
        <title>Emydomyces testavorans Genome Sequence.</title>
        <authorList>
            <person name="Hoyer L."/>
        </authorList>
    </citation>
    <scope>NUCLEOTIDE SEQUENCE</scope>
    <source>
        <strain evidence="2">16-2883</strain>
    </source>
</reference>
<sequence length="301" mass="34052">MDSAQESTKQPSGDTVPPDSTHTASDLREETRPPPARRPVVKMAIDESVLGYPGDKPAYNSGVREMAGIVVKLLEDAGVSCCMVAEPALIYYGTGRVMTQWILCVPTELLETASQLMRNQVDILEPFRRSSLTSVNGLEHLFPRFKFIGISLFFVLTSSQAVHVPCTPESIEYSHNRIPYPKLPVYAQSLLETLNQVDLDDLVDGMNPTLEWGEENLDLDRSADAEWGRWCADFLNNGEKADDGDIPMWCFDPPTLRDIWKSTVSAEAKKNRQSWKYMPHMETRFRKYGQKDPRLRTRGYC</sequence>
<dbReference type="AlphaFoldDB" id="A0AAF0DJW6"/>
<evidence type="ECO:0000313" key="3">
    <source>
        <dbReference type="Proteomes" id="UP001219355"/>
    </source>
</evidence>
<protein>
    <submittedName>
        <fullName evidence="2">Uncharacterized protein</fullName>
    </submittedName>
</protein>
<dbReference type="Proteomes" id="UP001219355">
    <property type="component" value="Chromosome 3"/>
</dbReference>
<organism evidence="2 3">
    <name type="scientific">Emydomyces testavorans</name>
    <dbReference type="NCBI Taxonomy" id="2070801"/>
    <lineage>
        <taxon>Eukaryota</taxon>
        <taxon>Fungi</taxon>
        <taxon>Dikarya</taxon>
        <taxon>Ascomycota</taxon>
        <taxon>Pezizomycotina</taxon>
        <taxon>Eurotiomycetes</taxon>
        <taxon>Eurotiomycetidae</taxon>
        <taxon>Onygenales</taxon>
        <taxon>Nannizziopsiaceae</taxon>
        <taxon>Emydomyces</taxon>
    </lineage>
</organism>
<keyword evidence="3" id="KW-1185">Reference proteome</keyword>
<feature type="compositionally biased region" description="Polar residues" evidence="1">
    <location>
        <begin position="1"/>
        <end position="24"/>
    </location>
</feature>
<evidence type="ECO:0000313" key="2">
    <source>
        <dbReference type="EMBL" id="WEW60090.1"/>
    </source>
</evidence>
<gene>
    <name evidence="2" type="ORF">PRK78_005574</name>
</gene>
<name>A0AAF0DJW6_9EURO</name>
<feature type="region of interest" description="Disordered" evidence="1">
    <location>
        <begin position="1"/>
        <end position="39"/>
    </location>
</feature>
<accession>A0AAF0DJW6</accession>